<dbReference type="CDD" id="cd07379">
    <property type="entry name" value="MPP_239FB"/>
    <property type="match status" value="1"/>
</dbReference>
<dbReference type="Pfam" id="PF00149">
    <property type="entry name" value="Metallophos"/>
    <property type="match status" value="1"/>
</dbReference>
<dbReference type="Proteomes" id="UP000738349">
    <property type="component" value="Unassembled WGS sequence"/>
</dbReference>
<feature type="domain" description="Calcineurin-like phosphoesterase" evidence="2">
    <location>
        <begin position="19"/>
        <end position="235"/>
    </location>
</feature>
<evidence type="ECO:0000259" key="2">
    <source>
        <dbReference type="Pfam" id="PF00149"/>
    </source>
</evidence>
<feature type="compositionally biased region" description="Polar residues" evidence="1">
    <location>
        <begin position="287"/>
        <end position="307"/>
    </location>
</feature>
<organism evidence="3 4">
    <name type="scientific">Dactylonectria macrodidyma</name>
    <dbReference type="NCBI Taxonomy" id="307937"/>
    <lineage>
        <taxon>Eukaryota</taxon>
        <taxon>Fungi</taxon>
        <taxon>Dikarya</taxon>
        <taxon>Ascomycota</taxon>
        <taxon>Pezizomycotina</taxon>
        <taxon>Sordariomycetes</taxon>
        <taxon>Hypocreomycetidae</taxon>
        <taxon>Hypocreales</taxon>
        <taxon>Nectriaceae</taxon>
        <taxon>Dactylonectria</taxon>
    </lineage>
</organism>
<name>A0A9P9DVE9_9HYPO</name>
<gene>
    <name evidence="3" type="ORF">EDB81DRAFT_140731</name>
</gene>
<dbReference type="OrthoDB" id="630188at2759"/>
<dbReference type="InterPro" id="IPR004843">
    <property type="entry name" value="Calcineurin-like_PHP"/>
</dbReference>
<dbReference type="PANTHER" id="PTHR12905:SF16">
    <property type="entry name" value="SER_THR PROTEIN PHOSPHATASE FAMILY PROTEIN (AFU_ORTHOLOGUE AFUA_1G06000)"/>
    <property type="match status" value="1"/>
</dbReference>
<comment type="caution">
    <text evidence="3">The sequence shown here is derived from an EMBL/GenBank/DDBJ whole genome shotgun (WGS) entry which is preliminary data.</text>
</comment>
<dbReference type="InterPro" id="IPR029052">
    <property type="entry name" value="Metallo-depent_PP-like"/>
</dbReference>
<evidence type="ECO:0000313" key="4">
    <source>
        <dbReference type="Proteomes" id="UP000738349"/>
    </source>
</evidence>
<dbReference type="PANTHER" id="PTHR12905">
    <property type="entry name" value="METALLOPHOSPHOESTERASE"/>
    <property type="match status" value="1"/>
</dbReference>
<dbReference type="InterPro" id="IPR051693">
    <property type="entry name" value="UPF0046_metallophosphoest"/>
</dbReference>
<reference evidence="3" key="1">
    <citation type="journal article" date="2021" name="Nat. Commun.">
        <title>Genetic determinants of endophytism in the Arabidopsis root mycobiome.</title>
        <authorList>
            <person name="Mesny F."/>
            <person name="Miyauchi S."/>
            <person name="Thiergart T."/>
            <person name="Pickel B."/>
            <person name="Atanasova L."/>
            <person name="Karlsson M."/>
            <person name="Huettel B."/>
            <person name="Barry K.W."/>
            <person name="Haridas S."/>
            <person name="Chen C."/>
            <person name="Bauer D."/>
            <person name="Andreopoulos W."/>
            <person name="Pangilinan J."/>
            <person name="LaButti K."/>
            <person name="Riley R."/>
            <person name="Lipzen A."/>
            <person name="Clum A."/>
            <person name="Drula E."/>
            <person name="Henrissat B."/>
            <person name="Kohler A."/>
            <person name="Grigoriev I.V."/>
            <person name="Martin F.M."/>
            <person name="Hacquard S."/>
        </authorList>
    </citation>
    <scope>NUCLEOTIDE SEQUENCE</scope>
    <source>
        <strain evidence="3">MPI-CAGE-AT-0147</strain>
    </source>
</reference>
<evidence type="ECO:0000313" key="3">
    <source>
        <dbReference type="EMBL" id="KAH7127275.1"/>
    </source>
</evidence>
<accession>A0A9P9DVE9</accession>
<evidence type="ECO:0000256" key="1">
    <source>
        <dbReference type="SAM" id="MobiDB-lite"/>
    </source>
</evidence>
<keyword evidence="4" id="KW-1185">Reference proteome</keyword>
<protein>
    <submittedName>
        <fullName evidence="3">Ser/Thr protein phosphatase family protein</fullName>
    </submittedName>
</protein>
<dbReference type="EMBL" id="JAGMUV010000019">
    <property type="protein sequence ID" value="KAH7127275.1"/>
    <property type="molecule type" value="Genomic_DNA"/>
</dbReference>
<sequence length="397" mass="42885">MKTPANQPKARKVVLRRTRFVLISDTHNCTPHLPRGDVLIHAGDITNRGTHLELSRAIQWLEKADFEAKIIIAGNHDVTLDADFYSRIGHVLHAAKPQNPQACLDLLTSSPSLTYLNHTSKQIALTSPSGPRTTFKLFGSPFSPQLPSRDTPFAAFTYPSQPLSGDVSSPTTQSPAELPTLWDAIPLDTDVVVTHTPARTHVDGVAECYPYGCEALRRTLWRVRPRLAVCGHVHQARGVERVTWDLRCGDIAFKEAGVVGWDDPGQKGNKMSIVNLGAKGGRPLRNDGSSGTGSSLRETAPDSTGHSRASDLDARLAIGALGHGGPDPSSVSCDTAALRGRMKREETCFINCSIMTKSHFEVGTKGMNKPIVVDLDLPAWGEEEDDSAILLGVPGDS</sequence>
<proteinExistence type="predicted"/>
<dbReference type="SUPFAM" id="SSF56300">
    <property type="entry name" value="Metallo-dependent phosphatases"/>
    <property type="match status" value="1"/>
</dbReference>
<dbReference type="Gene3D" id="3.60.21.10">
    <property type="match status" value="1"/>
</dbReference>
<feature type="region of interest" description="Disordered" evidence="1">
    <location>
        <begin position="271"/>
        <end position="309"/>
    </location>
</feature>
<dbReference type="AlphaFoldDB" id="A0A9P9DVE9"/>
<dbReference type="GO" id="GO:0016787">
    <property type="term" value="F:hydrolase activity"/>
    <property type="evidence" value="ECO:0007669"/>
    <property type="project" value="InterPro"/>
</dbReference>